<evidence type="ECO:0000259" key="4">
    <source>
        <dbReference type="PROSITE" id="PS50932"/>
    </source>
</evidence>
<keyword evidence="6" id="KW-1185">Reference proteome</keyword>
<dbReference type="Gene3D" id="1.10.260.40">
    <property type="entry name" value="lambda repressor-like DNA-binding domains"/>
    <property type="match status" value="1"/>
</dbReference>
<keyword evidence="2 5" id="KW-0238">DNA-binding</keyword>
<gene>
    <name evidence="5" type="ORF">GXW71_05935</name>
</gene>
<reference evidence="6" key="1">
    <citation type="journal article" date="2021" name="Syst. Appl. Microbiol.">
        <title>Roseomonas hellenica sp. nov., isolated from roots of wild-growing Alkanna tinctoria.</title>
        <authorList>
            <person name="Rat A."/>
            <person name="Naranjo H.D."/>
            <person name="Lebbe L."/>
            <person name="Cnockaert M."/>
            <person name="Krigas N."/>
            <person name="Grigoriadou K."/>
            <person name="Maloupa E."/>
            <person name="Willems A."/>
        </authorList>
    </citation>
    <scope>NUCLEOTIDE SEQUENCE [LARGE SCALE GENOMIC DNA]</scope>
    <source>
        <strain evidence="6">LMG 31523</strain>
    </source>
</reference>
<dbReference type="SUPFAM" id="SSF47413">
    <property type="entry name" value="lambda repressor-like DNA-binding domains"/>
    <property type="match status" value="1"/>
</dbReference>
<dbReference type="Pfam" id="PF13377">
    <property type="entry name" value="Peripla_BP_3"/>
    <property type="match status" value="1"/>
</dbReference>
<dbReference type="InterPro" id="IPR000843">
    <property type="entry name" value="HTH_LacI"/>
</dbReference>
<dbReference type="CDD" id="cd01575">
    <property type="entry name" value="PBP1_GntR"/>
    <property type="match status" value="1"/>
</dbReference>
<dbReference type="Proteomes" id="UP001196870">
    <property type="component" value="Unassembled WGS sequence"/>
</dbReference>
<protein>
    <submittedName>
        <fullName evidence="5">LacI family DNA-binding transcriptional regulator</fullName>
    </submittedName>
</protein>
<dbReference type="SUPFAM" id="SSF53822">
    <property type="entry name" value="Periplasmic binding protein-like I"/>
    <property type="match status" value="1"/>
</dbReference>
<dbReference type="InterPro" id="IPR046335">
    <property type="entry name" value="LacI/GalR-like_sensor"/>
</dbReference>
<dbReference type="Gene3D" id="3.40.50.2300">
    <property type="match status" value="2"/>
</dbReference>
<dbReference type="GO" id="GO:0003677">
    <property type="term" value="F:DNA binding"/>
    <property type="evidence" value="ECO:0007669"/>
    <property type="project" value="UniProtKB-KW"/>
</dbReference>
<proteinExistence type="predicted"/>
<evidence type="ECO:0000256" key="1">
    <source>
        <dbReference type="ARBA" id="ARBA00023015"/>
    </source>
</evidence>
<organism evidence="5 6">
    <name type="scientific">Plastoroseomonas hellenica</name>
    <dbReference type="NCBI Taxonomy" id="2687306"/>
    <lineage>
        <taxon>Bacteria</taxon>
        <taxon>Pseudomonadati</taxon>
        <taxon>Pseudomonadota</taxon>
        <taxon>Alphaproteobacteria</taxon>
        <taxon>Acetobacterales</taxon>
        <taxon>Acetobacteraceae</taxon>
        <taxon>Plastoroseomonas</taxon>
    </lineage>
</organism>
<evidence type="ECO:0000256" key="2">
    <source>
        <dbReference type="ARBA" id="ARBA00023125"/>
    </source>
</evidence>
<dbReference type="InterPro" id="IPR028082">
    <property type="entry name" value="Peripla_BP_I"/>
</dbReference>
<evidence type="ECO:0000256" key="3">
    <source>
        <dbReference type="ARBA" id="ARBA00023163"/>
    </source>
</evidence>
<evidence type="ECO:0000313" key="5">
    <source>
        <dbReference type="EMBL" id="MBR0663896.1"/>
    </source>
</evidence>
<dbReference type="InterPro" id="IPR010982">
    <property type="entry name" value="Lambda_DNA-bd_dom_sf"/>
</dbReference>
<sequence length="344" mass="36319">MPPKASTTPDPEARPPGRTVRITDVAAAAGVSAITVSRALNTPDRLTKATLRRVLSAVDRLGYVPNLMAGALASRRSRMIVAIVPTIATPMYADALQAFTNAMSQAGYHVVLGLGGFDRREEEQLIITLLGRQPDGLLLVGSAQSAEAKKRLAEAGIPTVEIWGDASPRADLQVGFSHAGVGEAVANHLCDRGYRSFGIVSSDDIRAMERLDGFRRTVERRGGRLAVQRLMAPPSTIMEGRRSLAPLLRALPEGGAVFCSSDLLAAGLLIEAGASGVAIPAELAICGFGDLEIGQAMKPALTTVSVDGAEMGQLAARCMTDRLAGNPIPRRIIVPVEIIQRETT</sequence>
<dbReference type="Pfam" id="PF00356">
    <property type="entry name" value="LacI"/>
    <property type="match status" value="1"/>
</dbReference>
<dbReference type="PROSITE" id="PS00356">
    <property type="entry name" value="HTH_LACI_1"/>
    <property type="match status" value="1"/>
</dbReference>
<evidence type="ECO:0000313" key="6">
    <source>
        <dbReference type="Proteomes" id="UP001196870"/>
    </source>
</evidence>
<name>A0ABS5EUC4_9PROT</name>
<dbReference type="SMART" id="SM00354">
    <property type="entry name" value="HTH_LACI"/>
    <property type="match status" value="1"/>
</dbReference>
<dbReference type="RefSeq" id="WP_211851485.1">
    <property type="nucleotide sequence ID" value="NZ_JAAGBB010000005.1"/>
</dbReference>
<dbReference type="PANTHER" id="PTHR30146">
    <property type="entry name" value="LACI-RELATED TRANSCRIPTIONAL REPRESSOR"/>
    <property type="match status" value="1"/>
</dbReference>
<comment type="caution">
    <text evidence="5">The sequence shown here is derived from an EMBL/GenBank/DDBJ whole genome shotgun (WGS) entry which is preliminary data.</text>
</comment>
<feature type="domain" description="HTH lacI-type" evidence="4">
    <location>
        <begin position="20"/>
        <end position="74"/>
    </location>
</feature>
<dbReference type="PANTHER" id="PTHR30146:SF33">
    <property type="entry name" value="TRANSCRIPTIONAL REGULATOR"/>
    <property type="match status" value="1"/>
</dbReference>
<keyword evidence="3" id="KW-0804">Transcription</keyword>
<keyword evidence="1" id="KW-0805">Transcription regulation</keyword>
<dbReference type="EMBL" id="JAAGBB010000005">
    <property type="protein sequence ID" value="MBR0663896.1"/>
    <property type="molecule type" value="Genomic_DNA"/>
</dbReference>
<dbReference type="PROSITE" id="PS50932">
    <property type="entry name" value="HTH_LACI_2"/>
    <property type="match status" value="1"/>
</dbReference>
<dbReference type="CDD" id="cd01392">
    <property type="entry name" value="HTH_LacI"/>
    <property type="match status" value="1"/>
</dbReference>
<accession>A0ABS5EUC4</accession>